<dbReference type="Gene3D" id="3.40.50.2020">
    <property type="match status" value="2"/>
</dbReference>
<reference evidence="11" key="1">
    <citation type="journal article" date="2021" name="PeerJ">
        <title>Extensive microbial diversity within the chicken gut microbiome revealed by metagenomics and culture.</title>
        <authorList>
            <person name="Gilroy R."/>
            <person name="Ravi A."/>
            <person name="Getino M."/>
            <person name="Pursley I."/>
            <person name="Horton D.L."/>
            <person name="Alikhan N.F."/>
            <person name="Baker D."/>
            <person name="Gharbi K."/>
            <person name="Hall N."/>
            <person name="Watson M."/>
            <person name="Adriaenssens E.M."/>
            <person name="Foster-Nyarko E."/>
            <person name="Jarju S."/>
            <person name="Secka A."/>
            <person name="Antonio M."/>
            <person name="Oren A."/>
            <person name="Chaudhuri R.R."/>
            <person name="La Ragione R."/>
            <person name="Hildebrand F."/>
            <person name="Pallen M.J."/>
        </authorList>
    </citation>
    <scope>NUCLEOTIDE SEQUENCE</scope>
    <source>
        <strain evidence="11">ChiSjej5B23-15282</strain>
    </source>
</reference>
<evidence type="ECO:0000256" key="1">
    <source>
        <dbReference type="ARBA" id="ARBA00013247"/>
    </source>
</evidence>
<evidence type="ECO:0000256" key="7">
    <source>
        <dbReference type="ARBA" id="ARBA00049535"/>
    </source>
</evidence>
<comment type="catalytic activity">
    <reaction evidence="7">
        <text>D-ribose 5-phosphate + ATP = 5-phospho-alpha-D-ribose 1-diphosphate + AMP + H(+)</text>
        <dbReference type="Rhea" id="RHEA:15609"/>
        <dbReference type="ChEBI" id="CHEBI:15378"/>
        <dbReference type="ChEBI" id="CHEBI:30616"/>
        <dbReference type="ChEBI" id="CHEBI:58017"/>
        <dbReference type="ChEBI" id="CHEBI:78346"/>
        <dbReference type="ChEBI" id="CHEBI:456215"/>
        <dbReference type="EC" id="2.7.6.1"/>
    </reaction>
</comment>
<dbReference type="GO" id="GO:0005524">
    <property type="term" value="F:ATP binding"/>
    <property type="evidence" value="ECO:0007669"/>
    <property type="project" value="UniProtKB-KW"/>
</dbReference>
<dbReference type="NCBIfam" id="NF005299">
    <property type="entry name" value="PRK06827.1"/>
    <property type="match status" value="1"/>
</dbReference>
<evidence type="ECO:0000256" key="3">
    <source>
        <dbReference type="ARBA" id="ARBA00022727"/>
    </source>
</evidence>
<sequence length="394" mass="44238">MLRRTERILENIPVGSLGLISLTGCEELGKKVDDYLVKWRHESANDYRDDIAFSGYEKDTYLIDARVPRFGSGEAKGILGESVRGKDLYLMVDVCNYSVTYSLTGKTNHMSPDDHFQNLKRVIAAVGGKGRRLNVIMPFLYESRQHKRSSRESLDCALALQELVRMGVENIITFDAHDPRVQNAIPLSGFETVSPTYQFVKGLLRTVKDLQIDSAHMMAISPDEGATNRAIYLANVLGLDMGMFYKRRDYTRIVNGRNPIVAHEFLGSSVEGKDVIIIDDMISSGDSILDVATELKRRKAKRIFAAATFGLFTNGMEKFDKAYEDGIISGILTTNLIYQTPELLSKPYYINCDMSKYIALIIDTLNHDGSISSILSPNERIQHVIQKYKNGEPV</sequence>
<keyword evidence="3 8" id="KW-0545">Nucleotide biosynthesis</keyword>
<name>A0A9D2ASN9_9FIRM</name>
<dbReference type="GO" id="GO:0005737">
    <property type="term" value="C:cytoplasm"/>
    <property type="evidence" value="ECO:0007669"/>
    <property type="project" value="TreeGrafter"/>
</dbReference>
<dbReference type="GO" id="GO:0004749">
    <property type="term" value="F:ribose phosphate diphosphokinase activity"/>
    <property type="evidence" value="ECO:0007669"/>
    <property type="project" value="UniProtKB-EC"/>
</dbReference>
<evidence type="ECO:0000256" key="6">
    <source>
        <dbReference type="ARBA" id="ARBA00022840"/>
    </source>
</evidence>
<proteinExistence type="inferred from homology"/>
<evidence type="ECO:0000256" key="5">
    <source>
        <dbReference type="ARBA" id="ARBA00022777"/>
    </source>
</evidence>
<keyword evidence="2" id="KW-0808">Transferase</keyword>
<evidence type="ECO:0000259" key="9">
    <source>
        <dbReference type="Pfam" id="PF00156"/>
    </source>
</evidence>
<evidence type="ECO:0000256" key="4">
    <source>
        <dbReference type="ARBA" id="ARBA00022741"/>
    </source>
</evidence>
<comment type="similarity">
    <text evidence="8">Belongs to the ribose-phosphate pyrophosphokinase family.</text>
</comment>
<keyword evidence="6" id="KW-0067">ATP-binding</keyword>
<dbReference type="GO" id="GO:0006164">
    <property type="term" value="P:purine nucleotide biosynthetic process"/>
    <property type="evidence" value="ECO:0007669"/>
    <property type="project" value="TreeGrafter"/>
</dbReference>
<evidence type="ECO:0000313" key="11">
    <source>
        <dbReference type="EMBL" id="HIX48473.1"/>
    </source>
</evidence>
<gene>
    <name evidence="11" type="ORF">H9981_05620</name>
</gene>
<dbReference type="AlphaFoldDB" id="A0A9D2ASN9"/>
<accession>A0A9D2ASN9</accession>
<dbReference type="CDD" id="cd06223">
    <property type="entry name" value="PRTases_typeI"/>
    <property type="match status" value="1"/>
</dbReference>
<evidence type="ECO:0000256" key="8">
    <source>
        <dbReference type="RuleBase" id="RU004324"/>
    </source>
</evidence>
<evidence type="ECO:0000259" key="10">
    <source>
        <dbReference type="Pfam" id="PF13793"/>
    </source>
</evidence>
<dbReference type="Pfam" id="PF13793">
    <property type="entry name" value="Pribosyltran_N"/>
    <property type="match status" value="1"/>
</dbReference>
<dbReference type="GO" id="GO:0016301">
    <property type="term" value="F:kinase activity"/>
    <property type="evidence" value="ECO:0007669"/>
    <property type="project" value="UniProtKB-KW"/>
</dbReference>
<dbReference type="NCBIfam" id="TIGR01251">
    <property type="entry name" value="ribP_PPkin"/>
    <property type="match status" value="1"/>
</dbReference>
<keyword evidence="4" id="KW-0547">Nucleotide-binding</keyword>
<dbReference type="Proteomes" id="UP000824243">
    <property type="component" value="Unassembled WGS sequence"/>
</dbReference>
<dbReference type="EC" id="2.7.6.1" evidence="1"/>
<evidence type="ECO:0000256" key="2">
    <source>
        <dbReference type="ARBA" id="ARBA00022679"/>
    </source>
</evidence>
<protein>
    <recommendedName>
        <fullName evidence="1">ribose-phosphate diphosphokinase</fullName>
        <ecNumber evidence="1">2.7.6.1</ecNumber>
    </recommendedName>
</protein>
<dbReference type="PROSITE" id="PS51257">
    <property type="entry name" value="PROKAR_LIPOPROTEIN"/>
    <property type="match status" value="1"/>
</dbReference>
<keyword evidence="5" id="KW-0418">Kinase</keyword>
<reference evidence="11" key="2">
    <citation type="submission" date="2021-04" db="EMBL/GenBank/DDBJ databases">
        <authorList>
            <person name="Gilroy R."/>
        </authorList>
    </citation>
    <scope>NUCLEOTIDE SEQUENCE</scope>
    <source>
        <strain evidence="11">ChiSjej5B23-15282</strain>
    </source>
</reference>
<dbReference type="GO" id="GO:0002189">
    <property type="term" value="C:ribose phosphate diphosphokinase complex"/>
    <property type="evidence" value="ECO:0007669"/>
    <property type="project" value="TreeGrafter"/>
</dbReference>
<feature type="domain" description="Ribose-phosphate pyrophosphokinase N-terminal" evidence="10">
    <location>
        <begin position="19"/>
        <end position="167"/>
    </location>
</feature>
<dbReference type="Pfam" id="PF00156">
    <property type="entry name" value="Pribosyltran"/>
    <property type="match status" value="1"/>
</dbReference>
<organism evidence="11 12">
    <name type="scientific">Candidatus Mediterraneibacter caccavium</name>
    <dbReference type="NCBI Taxonomy" id="2838661"/>
    <lineage>
        <taxon>Bacteria</taxon>
        <taxon>Bacillati</taxon>
        <taxon>Bacillota</taxon>
        <taxon>Clostridia</taxon>
        <taxon>Lachnospirales</taxon>
        <taxon>Lachnospiraceae</taxon>
        <taxon>Mediterraneibacter</taxon>
    </lineage>
</organism>
<dbReference type="GO" id="GO:0000287">
    <property type="term" value="F:magnesium ion binding"/>
    <property type="evidence" value="ECO:0007669"/>
    <property type="project" value="InterPro"/>
</dbReference>
<dbReference type="EMBL" id="DXFA01000099">
    <property type="protein sequence ID" value="HIX48473.1"/>
    <property type="molecule type" value="Genomic_DNA"/>
</dbReference>
<dbReference type="SUPFAM" id="SSF53271">
    <property type="entry name" value="PRTase-like"/>
    <property type="match status" value="2"/>
</dbReference>
<dbReference type="InterPro" id="IPR029099">
    <property type="entry name" value="Pribosyltran_N"/>
</dbReference>
<dbReference type="PANTHER" id="PTHR10210">
    <property type="entry name" value="RIBOSE-PHOSPHATE DIPHOSPHOKINASE FAMILY MEMBER"/>
    <property type="match status" value="1"/>
</dbReference>
<feature type="domain" description="Phosphoribosyltransferase" evidence="9">
    <location>
        <begin position="220"/>
        <end position="312"/>
    </location>
</feature>
<dbReference type="GO" id="GO:0006015">
    <property type="term" value="P:5-phosphoribose 1-diphosphate biosynthetic process"/>
    <property type="evidence" value="ECO:0007669"/>
    <property type="project" value="TreeGrafter"/>
</dbReference>
<dbReference type="PANTHER" id="PTHR10210:SF32">
    <property type="entry name" value="RIBOSE-PHOSPHATE PYROPHOSPHOKINASE 2"/>
    <property type="match status" value="1"/>
</dbReference>
<dbReference type="InterPro" id="IPR000836">
    <property type="entry name" value="PRTase_dom"/>
</dbReference>
<evidence type="ECO:0000313" key="12">
    <source>
        <dbReference type="Proteomes" id="UP000824243"/>
    </source>
</evidence>
<dbReference type="InterPro" id="IPR029057">
    <property type="entry name" value="PRTase-like"/>
</dbReference>
<dbReference type="InterPro" id="IPR005946">
    <property type="entry name" value="Rib-P_diPkinase"/>
</dbReference>
<comment type="caution">
    <text evidence="11">The sequence shown here is derived from an EMBL/GenBank/DDBJ whole genome shotgun (WGS) entry which is preliminary data.</text>
</comment>